<evidence type="ECO:0000256" key="1">
    <source>
        <dbReference type="ARBA" id="ARBA00022448"/>
    </source>
</evidence>
<keyword evidence="2" id="KW-0812">Transmembrane</keyword>
<dbReference type="InterPro" id="IPR036837">
    <property type="entry name" value="Cation_efflux_CTD_sf"/>
</dbReference>
<keyword evidence="2" id="KW-1133">Transmembrane helix</keyword>
<dbReference type="InterPro" id="IPR050291">
    <property type="entry name" value="CDF_Transporter"/>
</dbReference>
<reference evidence="4" key="1">
    <citation type="journal article" date="2014" name="Front. Microbiol.">
        <title>High frequency of phylogenetically diverse reductive dehalogenase-homologous genes in deep subseafloor sedimentary metagenomes.</title>
        <authorList>
            <person name="Kawai M."/>
            <person name="Futagami T."/>
            <person name="Toyoda A."/>
            <person name="Takaki Y."/>
            <person name="Nishi S."/>
            <person name="Hori S."/>
            <person name="Arai W."/>
            <person name="Tsubouchi T."/>
            <person name="Morono Y."/>
            <person name="Uchiyama I."/>
            <person name="Ito T."/>
            <person name="Fujiyama A."/>
            <person name="Inagaki F."/>
            <person name="Takami H."/>
        </authorList>
    </citation>
    <scope>NUCLEOTIDE SEQUENCE</scope>
    <source>
        <strain evidence="4">Expedition CK06-06</strain>
    </source>
</reference>
<feature type="domain" description="Cation efflux protein cytoplasmic" evidence="3">
    <location>
        <begin position="236"/>
        <end position="309"/>
    </location>
</feature>
<dbReference type="Gene3D" id="3.30.70.1350">
    <property type="entry name" value="Cation efflux protein, cytoplasmic domain"/>
    <property type="match status" value="3"/>
</dbReference>
<dbReference type="PANTHER" id="PTHR43840:SF15">
    <property type="entry name" value="MITOCHONDRIAL METAL TRANSPORTER 1-RELATED"/>
    <property type="match status" value="1"/>
</dbReference>
<feature type="non-terminal residue" evidence="4">
    <location>
        <position position="1"/>
    </location>
</feature>
<protein>
    <recommendedName>
        <fullName evidence="3">Cation efflux protein cytoplasmic domain-containing protein</fullName>
    </recommendedName>
</protein>
<proteinExistence type="predicted"/>
<accession>X1FMH8</accession>
<dbReference type="EMBL" id="BARU01007562">
    <property type="protein sequence ID" value="GAH46177.1"/>
    <property type="molecule type" value="Genomic_DNA"/>
</dbReference>
<comment type="caution">
    <text evidence="4">The sequence shown here is derived from an EMBL/GenBank/DDBJ whole genome shotgun (WGS) entry which is preliminary data.</text>
</comment>
<evidence type="ECO:0000313" key="4">
    <source>
        <dbReference type="EMBL" id="GAH46177.1"/>
    </source>
</evidence>
<dbReference type="AlphaFoldDB" id="X1FMH8"/>
<organism evidence="4">
    <name type="scientific">marine sediment metagenome</name>
    <dbReference type="NCBI Taxonomy" id="412755"/>
    <lineage>
        <taxon>unclassified sequences</taxon>
        <taxon>metagenomes</taxon>
        <taxon>ecological metagenomes</taxon>
    </lineage>
</organism>
<dbReference type="InterPro" id="IPR027470">
    <property type="entry name" value="Cation_efflux_CTD"/>
</dbReference>
<name>X1FMH8_9ZZZZ</name>
<keyword evidence="2" id="KW-0472">Membrane</keyword>
<feature type="transmembrane region" description="Helical" evidence="2">
    <location>
        <begin position="16"/>
        <end position="33"/>
    </location>
</feature>
<dbReference type="GO" id="GO:0016020">
    <property type="term" value="C:membrane"/>
    <property type="evidence" value="ECO:0007669"/>
    <property type="project" value="TreeGrafter"/>
</dbReference>
<feature type="domain" description="Cation efflux protein cytoplasmic" evidence="3">
    <location>
        <begin position="51"/>
        <end position="124"/>
    </location>
</feature>
<evidence type="ECO:0000256" key="2">
    <source>
        <dbReference type="SAM" id="Phobius"/>
    </source>
</evidence>
<dbReference type="PANTHER" id="PTHR43840">
    <property type="entry name" value="MITOCHONDRIAL METAL TRANSPORTER 1-RELATED"/>
    <property type="match status" value="1"/>
</dbReference>
<gene>
    <name evidence="4" type="ORF">S03H2_14890</name>
</gene>
<dbReference type="SUPFAM" id="SSF160240">
    <property type="entry name" value="Cation efflux protein cytoplasmic domain-like"/>
    <property type="match status" value="3"/>
</dbReference>
<keyword evidence="1" id="KW-0813">Transport</keyword>
<sequence length="327" mass="37510">VNFVFTLFFSIQFLDPYFSIILSILIIISSIILSKEGIKVLIDENPVNSLIIEEIKLSVFNLDHVNAVEELKVRFSGNTLFLEMRLSVEDHISVVHANEITKTIRALSKKYFPSYNVETFVEMNPLSGESSLGEKIINLLYTMKSEFKEISDFKDLNVFRIESNYFLSLAIVVDDDLSLEKAHELSNLFERQLREQVPYISHIITHIESQTMLKKSLTDHLVCTPIEPGKKKEVQVSLDNLLKSIPEVKGYHGLEIWAALDFCVLELHVFFNGALNISRVHTLITEVEQQIKNTLNIENLTEVILHSEPLEGRSEGIYRERNKENVS</sequence>
<dbReference type="Pfam" id="PF16916">
    <property type="entry name" value="ZT_dimer"/>
    <property type="match status" value="3"/>
</dbReference>
<dbReference type="GO" id="GO:0008324">
    <property type="term" value="F:monoatomic cation transmembrane transporter activity"/>
    <property type="evidence" value="ECO:0007669"/>
    <property type="project" value="TreeGrafter"/>
</dbReference>
<feature type="domain" description="Cation efflux protein cytoplasmic" evidence="3">
    <location>
        <begin position="146"/>
        <end position="209"/>
    </location>
</feature>
<evidence type="ECO:0000259" key="3">
    <source>
        <dbReference type="Pfam" id="PF16916"/>
    </source>
</evidence>